<dbReference type="GO" id="GO:0005739">
    <property type="term" value="C:mitochondrion"/>
    <property type="evidence" value="ECO:0007669"/>
    <property type="project" value="UniProtKB-ARBA"/>
</dbReference>
<evidence type="ECO:0000256" key="1">
    <source>
        <dbReference type="ARBA" id="ARBA00007265"/>
    </source>
</evidence>
<dbReference type="InParanoid" id="A0A2P6MR07"/>
<sequence>MMDIDSSGQLEINEQLQLTERENKMFDYLQEVNEFGKKNTVMRVAGGWVRDKLLGRESDDIDIALDNCMGKEFAELVQAYNNTKGISTRGFSVIQSNPEQSKHLETATMKIEDVPVDFVNLRAEEYTDSRIPTMKFGTASEDAHRRDLTINSMFYNINERKIEDITGRGINDLKNKKIRTPLLPLSTFLDDPLRVLRSVRFASRFRFELDEQLIAAAKEGSVKEGLLNKVSRERFGKEITGMFQTSGSSVQDKRYPVYAFRLMQELELLPIIFQLPKDVVIKEKDFLSIGVDRMLQLQRTFHQVQMRNGNLNAEISHEERMHMYLSAFFTTLHDYKYKNNKGKYEPASRYAVLESVKLSGKEADMVELMTDGTYKMIRFLSNYNPPDEEGKYSWSTALLGDIPRKELGILVRSCSGKHGAFYRHVTLLALSMQLPSGSHDVFDDELPEEQTKKVYDFYSAFEDRVTTLGLSDAHNLKHLINGKDVLVHMKLPAGPWLSRVQELQLEWQLENPEKGEEDCIRYLLSLKEDPEIVKLIDEGRRKKARQ</sequence>
<keyword evidence="3 4" id="KW-0694">RNA-binding</keyword>
<dbReference type="GO" id="GO:0001680">
    <property type="term" value="P:tRNA 3'-terminal CCA addition"/>
    <property type="evidence" value="ECO:0007669"/>
    <property type="project" value="TreeGrafter"/>
</dbReference>
<evidence type="ECO:0000313" key="6">
    <source>
        <dbReference type="EMBL" id="PRP74133.1"/>
    </source>
</evidence>
<gene>
    <name evidence="6" type="ORF">PROFUN_06458</name>
</gene>
<dbReference type="InterPro" id="IPR043519">
    <property type="entry name" value="NT_sf"/>
</dbReference>
<dbReference type="Gene3D" id="1.10.3090.10">
    <property type="entry name" value="cca-adding enzyme, domain 2"/>
    <property type="match status" value="1"/>
</dbReference>
<dbReference type="PANTHER" id="PTHR13734:SF5">
    <property type="entry name" value="CCA TRNA NUCLEOTIDYLTRANSFERASE, MITOCHONDRIAL"/>
    <property type="match status" value="1"/>
</dbReference>
<dbReference type="PANTHER" id="PTHR13734">
    <property type="entry name" value="TRNA-NUCLEOTIDYLTRANSFERASE"/>
    <property type="match status" value="1"/>
</dbReference>
<dbReference type="FunCoup" id="A0A2P6MR07">
    <property type="interactions" value="640"/>
</dbReference>
<dbReference type="SUPFAM" id="SSF81891">
    <property type="entry name" value="Poly A polymerase C-terminal region-like"/>
    <property type="match status" value="1"/>
</dbReference>
<comment type="similarity">
    <text evidence="1 4">Belongs to the tRNA nucleotidyltransferase/poly(A) polymerase family.</text>
</comment>
<dbReference type="GO" id="GO:0052929">
    <property type="term" value="F:ATP:3'-cytidine-cytidine-tRNA adenylyltransferase activity"/>
    <property type="evidence" value="ECO:0007669"/>
    <property type="project" value="TreeGrafter"/>
</dbReference>
<keyword evidence="2 4" id="KW-0808">Transferase</keyword>
<evidence type="ECO:0000256" key="2">
    <source>
        <dbReference type="ARBA" id="ARBA00022679"/>
    </source>
</evidence>
<dbReference type="InterPro" id="IPR002646">
    <property type="entry name" value="PolA_pol_head_dom"/>
</dbReference>
<proteinExistence type="inferred from homology"/>
<evidence type="ECO:0000259" key="5">
    <source>
        <dbReference type="Pfam" id="PF01743"/>
    </source>
</evidence>
<keyword evidence="7" id="KW-1185">Reference proteome</keyword>
<evidence type="ECO:0000256" key="3">
    <source>
        <dbReference type="ARBA" id="ARBA00022884"/>
    </source>
</evidence>
<evidence type="ECO:0000256" key="4">
    <source>
        <dbReference type="RuleBase" id="RU003953"/>
    </source>
</evidence>
<protein>
    <recommendedName>
        <fullName evidence="5">Poly A polymerase head domain-containing protein</fullName>
    </recommendedName>
</protein>
<dbReference type="EMBL" id="MDYQ01000497">
    <property type="protein sequence ID" value="PRP74133.1"/>
    <property type="molecule type" value="Genomic_DNA"/>
</dbReference>
<dbReference type="AlphaFoldDB" id="A0A2P6MR07"/>
<dbReference type="Proteomes" id="UP000241769">
    <property type="component" value="Unassembled WGS sequence"/>
</dbReference>
<dbReference type="GO" id="GO:0052927">
    <property type="term" value="F:CC tRNA cytidylyltransferase activity"/>
    <property type="evidence" value="ECO:0007669"/>
    <property type="project" value="TreeGrafter"/>
</dbReference>
<dbReference type="SUPFAM" id="SSF81301">
    <property type="entry name" value="Nucleotidyltransferase"/>
    <property type="match status" value="1"/>
</dbReference>
<dbReference type="FunFam" id="3.30.460.10:FF:000019">
    <property type="entry name" value="tRNA nucleotidyltransferase cca2"/>
    <property type="match status" value="1"/>
</dbReference>
<dbReference type="CDD" id="cd05398">
    <property type="entry name" value="NT_ClassII-CCAase"/>
    <property type="match status" value="1"/>
</dbReference>
<dbReference type="OrthoDB" id="445712at2759"/>
<evidence type="ECO:0000313" key="7">
    <source>
        <dbReference type="Proteomes" id="UP000241769"/>
    </source>
</evidence>
<dbReference type="Gene3D" id="3.30.460.10">
    <property type="entry name" value="Beta Polymerase, domain 2"/>
    <property type="match status" value="1"/>
</dbReference>
<reference evidence="6 7" key="1">
    <citation type="journal article" date="2018" name="Genome Biol. Evol.">
        <title>Multiple Roots of Fruiting Body Formation in Amoebozoa.</title>
        <authorList>
            <person name="Hillmann F."/>
            <person name="Forbes G."/>
            <person name="Novohradska S."/>
            <person name="Ferling I."/>
            <person name="Riege K."/>
            <person name="Groth M."/>
            <person name="Westermann M."/>
            <person name="Marz M."/>
            <person name="Spaller T."/>
            <person name="Winckler T."/>
            <person name="Schaap P."/>
            <person name="Glockner G."/>
        </authorList>
    </citation>
    <scope>NUCLEOTIDE SEQUENCE [LARGE SCALE GENOMIC DNA]</scope>
    <source>
        <strain evidence="6 7">Jena</strain>
    </source>
</reference>
<organism evidence="6 7">
    <name type="scientific">Planoprotostelium fungivorum</name>
    <dbReference type="NCBI Taxonomy" id="1890364"/>
    <lineage>
        <taxon>Eukaryota</taxon>
        <taxon>Amoebozoa</taxon>
        <taxon>Evosea</taxon>
        <taxon>Variosea</taxon>
        <taxon>Cavosteliida</taxon>
        <taxon>Cavosteliaceae</taxon>
        <taxon>Planoprotostelium</taxon>
    </lineage>
</organism>
<accession>A0A2P6MR07</accession>
<name>A0A2P6MR07_9EUKA</name>
<feature type="domain" description="Poly A polymerase head" evidence="5">
    <location>
        <begin position="43"/>
        <end position="179"/>
    </location>
</feature>
<dbReference type="STRING" id="1890364.A0A2P6MR07"/>
<dbReference type="GO" id="GO:0003723">
    <property type="term" value="F:RNA binding"/>
    <property type="evidence" value="ECO:0007669"/>
    <property type="project" value="UniProtKB-KW"/>
</dbReference>
<comment type="caution">
    <text evidence="6">The sequence shown here is derived from an EMBL/GenBank/DDBJ whole genome shotgun (WGS) entry which is preliminary data.</text>
</comment>
<dbReference type="Pfam" id="PF01743">
    <property type="entry name" value="PolyA_pol"/>
    <property type="match status" value="1"/>
</dbReference>